<dbReference type="GO" id="GO:0016746">
    <property type="term" value="F:acyltransferase activity"/>
    <property type="evidence" value="ECO:0007669"/>
    <property type="project" value="UniProtKB-KW"/>
</dbReference>
<dbReference type="PANTHER" id="PTHR23416">
    <property type="entry name" value="SIALIC ACID SYNTHASE-RELATED"/>
    <property type="match status" value="1"/>
</dbReference>
<dbReference type="CDD" id="cd04647">
    <property type="entry name" value="LbH_MAT_like"/>
    <property type="match status" value="1"/>
</dbReference>
<evidence type="ECO:0000313" key="1">
    <source>
        <dbReference type="EMBL" id="CUQ26446.1"/>
    </source>
</evidence>
<name>A0A174UYR3_9BACE</name>
<dbReference type="InterPro" id="IPR051159">
    <property type="entry name" value="Hexapeptide_acetyltransf"/>
</dbReference>
<dbReference type="Proteomes" id="UP000095725">
    <property type="component" value="Unassembled WGS sequence"/>
</dbReference>
<dbReference type="Pfam" id="PF00132">
    <property type="entry name" value="Hexapep"/>
    <property type="match status" value="1"/>
</dbReference>
<sequence length="189" mass="20841">MSTGRNLYSRYSKVLNILSKIGEKIPYNMRIKMLHLFRNTGGKTGIAIRYILVKTLAKNCGNNVSIKQYVFLENIHNISFGDNVSVHPFCYLEGSGGIEIGNDVSLAHNTSILSVNHTWENYEMPIKYNPIDHTPVKICDDVWVGCGCRIMAGITINSRSIIAAGAVVTKDVESNSIVGGVPAKKIKKI</sequence>
<dbReference type="RefSeq" id="WP_216598531.1">
    <property type="nucleotide sequence ID" value="NZ_CZBL01000009.1"/>
</dbReference>
<evidence type="ECO:0000313" key="2">
    <source>
        <dbReference type="Proteomes" id="UP000095725"/>
    </source>
</evidence>
<organism evidence="1 2">
    <name type="scientific">Bacteroides caccae</name>
    <dbReference type="NCBI Taxonomy" id="47678"/>
    <lineage>
        <taxon>Bacteria</taxon>
        <taxon>Pseudomonadati</taxon>
        <taxon>Bacteroidota</taxon>
        <taxon>Bacteroidia</taxon>
        <taxon>Bacteroidales</taxon>
        <taxon>Bacteroidaceae</taxon>
        <taxon>Bacteroides</taxon>
    </lineage>
</organism>
<protein>
    <submittedName>
        <fullName evidence="1">Acetyltransferase</fullName>
        <ecNumber evidence="1">2.3.1.-</ecNumber>
    </submittedName>
</protein>
<dbReference type="InterPro" id="IPR001451">
    <property type="entry name" value="Hexapep"/>
</dbReference>
<keyword evidence="1" id="KW-0808">Transferase</keyword>
<dbReference type="SUPFAM" id="SSF51161">
    <property type="entry name" value="Trimeric LpxA-like enzymes"/>
    <property type="match status" value="1"/>
</dbReference>
<dbReference type="InterPro" id="IPR011004">
    <property type="entry name" value="Trimer_LpxA-like_sf"/>
</dbReference>
<accession>A0A174UYR3</accession>
<dbReference type="EMBL" id="CZBL01000009">
    <property type="protein sequence ID" value="CUQ26446.1"/>
    <property type="molecule type" value="Genomic_DNA"/>
</dbReference>
<reference evidence="1 2" key="1">
    <citation type="submission" date="2015-09" db="EMBL/GenBank/DDBJ databases">
        <authorList>
            <consortium name="Pathogen Informatics"/>
        </authorList>
    </citation>
    <scope>NUCLEOTIDE SEQUENCE [LARGE SCALE GENOMIC DNA]</scope>
    <source>
        <strain evidence="1 2">2789STDY5834946</strain>
    </source>
</reference>
<dbReference type="EC" id="2.3.1.-" evidence="1"/>
<keyword evidence="1" id="KW-0012">Acyltransferase</keyword>
<dbReference type="Gene3D" id="2.160.10.10">
    <property type="entry name" value="Hexapeptide repeat proteins"/>
    <property type="match status" value="1"/>
</dbReference>
<dbReference type="AlphaFoldDB" id="A0A174UYR3"/>
<proteinExistence type="predicted"/>
<gene>
    <name evidence="1" type="ORF">ERS852558_02361</name>
</gene>